<accession>A0ABP0LH12</accession>
<proteinExistence type="predicted"/>
<name>A0ABP0LH12_9DINO</name>
<gene>
    <name evidence="1" type="ORF">SCF082_LOCUS22624</name>
</gene>
<feature type="non-terminal residue" evidence="1">
    <location>
        <position position="328"/>
    </location>
</feature>
<keyword evidence="2" id="KW-1185">Reference proteome</keyword>
<evidence type="ECO:0000313" key="2">
    <source>
        <dbReference type="Proteomes" id="UP001642464"/>
    </source>
</evidence>
<protein>
    <submittedName>
        <fullName evidence="1">Mitochondrial protein</fullName>
    </submittedName>
</protein>
<evidence type="ECO:0000313" key="1">
    <source>
        <dbReference type="EMBL" id="CAK9038460.1"/>
    </source>
</evidence>
<sequence length="328" mass="36169">MKELVKYLWTHGWAYKQKVHCNHIGVRPENRAGLGLDPKHVASLVTSINGLGFVEGEAKGIALEIPATPRGDEVKSFNEKLIRDAEGRLGEGNINHIRFASLEGSHANQACRAVVYKALHDDPDVTVNGRLSMDKISPSWATSIRDGHEWIIVRAEVEAAFPSYAALQQSAGNSVQQSSKPEDDFQIAKKMAKAIEVHLKTHDGCQYSDIATEILRSRPPSTSSFPHIFAFVMKCGGGLSGGGQFLVESESYIRSHGTVSRPLPPEVWDALAAETKGSARIVWRHMILKLIFCTPERSITASDVRKALSNKEMLKRSNDAIDIMTKFK</sequence>
<reference evidence="1 2" key="1">
    <citation type="submission" date="2024-02" db="EMBL/GenBank/DDBJ databases">
        <authorList>
            <person name="Chen Y."/>
            <person name="Shah S."/>
            <person name="Dougan E. K."/>
            <person name="Thang M."/>
            <person name="Chan C."/>
        </authorList>
    </citation>
    <scope>NUCLEOTIDE SEQUENCE [LARGE SCALE GENOMIC DNA]</scope>
</reference>
<dbReference type="EMBL" id="CAXAMM010016244">
    <property type="protein sequence ID" value="CAK9038460.1"/>
    <property type="molecule type" value="Genomic_DNA"/>
</dbReference>
<dbReference type="Proteomes" id="UP001642464">
    <property type="component" value="Unassembled WGS sequence"/>
</dbReference>
<comment type="caution">
    <text evidence="1">The sequence shown here is derived from an EMBL/GenBank/DDBJ whole genome shotgun (WGS) entry which is preliminary data.</text>
</comment>
<organism evidence="1 2">
    <name type="scientific">Durusdinium trenchii</name>
    <dbReference type="NCBI Taxonomy" id="1381693"/>
    <lineage>
        <taxon>Eukaryota</taxon>
        <taxon>Sar</taxon>
        <taxon>Alveolata</taxon>
        <taxon>Dinophyceae</taxon>
        <taxon>Suessiales</taxon>
        <taxon>Symbiodiniaceae</taxon>
        <taxon>Durusdinium</taxon>
    </lineage>
</organism>